<dbReference type="SUPFAM" id="SSF48452">
    <property type="entry name" value="TPR-like"/>
    <property type="match status" value="1"/>
</dbReference>
<sequence length="505" mass="55214">MKRKYLVYIGASLMLLSASCTKDLENVNKNPNSTTSIPPSTMLSNVELATATLGRGTIRRTNLSFDMMAVQQLASTETIDGGEGDKYLKSDNAGNLQDDSYTLIINNAVQLIENVKKDPTQINLLSAARIWKVLVFQRLTDAYGDVPYFDAGKGYITGNVTPNYDKQSDIYADMLKELSEAAAAFDASKTPLGSADIVYNGDLSKWKKLAYSLMLKLAMRMEKQDIAKAKDWASKAIAGGVMSDPTDVCIIKHSSERNDVANPITYTFNSYTLADTKIKISKTFLNQLVSTSDPRRGVFVSTVSGDTTLANLKALPNGLDMNGFNTAFPGDQLQSYATLNTKVILTLTAPTFLLTPAEVQLLQSEMVVKGWMSGDAAGLYAQAVTSSMKQQAAYGAGGTITDAQTQAYLTANPFPAAAADQLKALGTQYWIATFLNGWESHANWRRTGYPVLTPTNYAGNITNGQIPRRLTYPLNEKVNNPKGLQSSLTNQGKDEYMTRVWWDKQ</sequence>
<keyword evidence="1" id="KW-0732">Signal</keyword>
<evidence type="ECO:0000313" key="3">
    <source>
        <dbReference type="Proteomes" id="UP000249819"/>
    </source>
</evidence>
<dbReference type="PROSITE" id="PS51257">
    <property type="entry name" value="PROKAR_LIPOPROTEIN"/>
    <property type="match status" value="1"/>
</dbReference>
<dbReference type="InterPro" id="IPR041662">
    <property type="entry name" value="SusD-like_2"/>
</dbReference>
<feature type="chain" id="PRO_5016356820" evidence="1">
    <location>
        <begin position="23"/>
        <end position="505"/>
    </location>
</feature>
<dbReference type="RefSeq" id="WP_111591885.1">
    <property type="nucleotide sequence ID" value="NZ_QLMA01000003.1"/>
</dbReference>
<keyword evidence="3" id="KW-1185">Reference proteome</keyword>
<dbReference type="Pfam" id="PF12771">
    <property type="entry name" value="SusD-like_2"/>
    <property type="match status" value="1"/>
</dbReference>
<dbReference type="OrthoDB" id="9766256at2"/>
<organism evidence="2 3">
    <name type="scientific">Chitinophaga dinghuensis</name>
    <dbReference type="NCBI Taxonomy" id="1539050"/>
    <lineage>
        <taxon>Bacteria</taxon>
        <taxon>Pseudomonadati</taxon>
        <taxon>Bacteroidota</taxon>
        <taxon>Chitinophagia</taxon>
        <taxon>Chitinophagales</taxon>
        <taxon>Chitinophagaceae</taxon>
        <taxon>Chitinophaga</taxon>
    </lineage>
</organism>
<accession>A0A327W3I7</accession>
<name>A0A327W3I7_9BACT</name>
<dbReference type="InterPro" id="IPR011990">
    <property type="entry name" value="TPR-like_helical_dom_sf"/>
</dbReference>
<evidence type="ECO:0000313" key="2">
    <source>
        <dbReference type="EMBL" id="RAJ83223.1"/>
    </source>
</evidence>
<dbReference type="AlphaFoldDB" id="A0A327W3I7"/>
<protein>
    <submittedName>
        <fullName evidence="2">SusD-like starch-binding protein associating with outer membrane</fullName>
    </submittedName>
</protein>
<gene>
    <name evidence="2" type="ORF">CLV59_103184</name>
</gene>
<evidence type="ECO:0000256" key="1">
    <source>
        <dbReference type="SAM" id="SignalP"/>
    </source>
</evidence>
<dbReference type="Gene3D" id="1.25.40.390">
    <property type="match status" value="1"/>
</dbReference>
<proteinExistence type="predicted"/>
<dbReference type="Proteomes" id="UP000249819">
    <property type="component" value="Unassembled WGS sequence"/>
</dbReference>
<feature type="signal peptide" evidence="1">
    <location>
        <begin position="1"/>
        <end position="22"/>
    </location>
</feature>
<dbReference type="EMBL" id="QLMA01000003">
    <property type="protein sequence ID" value="RAJ83223.1"/>
    <property type="molecule type" value="Genomic_DNA"/>
</dbReference>
<reference evidence="2 3" key="1">
    <citation type="submission" date="2018-06" db="EMBL/GenBank/DDBJ databases">
        <title>Genomic Encyclopedia of Archaeal and Bacterial Type Strains, Phase II (KMG-II): from individual species to whole genera.</title>
        <authorList>
            <person name="Goeker M."/>
        </authorList>
    </citation>
    <scope>NUCLEOTIDE SEQUENCE [LARGE SCALE GENOMIC DNA]</scope>
    <source>
        <strain evidence="2 3">DSM 29821</strain>
    </source>
</reference>
<comment type="caution">
    <text evidence="2">The sequence shown here is derived from an EMBL/GenBank/DDBJ whole genome shotgun (WGS) entry which is preliminary data.</text>
</comment>